<keyword evidence="3" id="KW-0488">Methylation</keyword>
<comment type="caution">
    <text evidence="15">The sequence shown here is derived from an EMBL/GenBank/DDBJ whole genome shotgun (WGS) entry which is preliminary data.</text>
</comment>
<dbReference type="EMBL" id="VOLQ01000011">
    <property type="protein sequence ID" value="TWX68215.1"/>
    <property type="molecule type" value="Genomic_DNA"/>
</dbReference>
<dbReference type="PANTHER" id="PTHR32089:SF39">
    <property type="entry name" value="METHYL-ACCEPTING CHEMOTAXIS PROTEIN HLYB"/>
    <property type="match status" value="1"/>
</dbReference>
<dbReference type="AlphaFoldDB" id="A0A5C6QGS2"/>
<evidence type="ECO:0000256" key="11">
    <source>
        <dbReference type="SAM" id="MobiDB-lite"/>
    </source>
</evidence>
<name>A0A5C6QGS2_9GAMM</name>
<evidence type="ECO:0000256" key="3">
    <source>
        <dbReference type="ARBA" id="ARBA00022481"/>
    </source>
</evidence>
<keyword evidence="5 12" id="KW-0812">Transmembrane</keyword>
<dbReference type="Pfam" id="PF00015">
    <property type="entry name" value="MCPsignal"/>
    <property type="match status" value="1"/>
</dbReference>
<dbReference type="GO" id="GO:0005886">
    <property type="term" value="C:plasma membrane"/>
    <property type="evidence" value="ECO:0007669"/>
    <property type="project" value="UniProtKB-SubCell"/>
</dbReference>
<keyword evidence="8 9" id="KW-0807">Transducer</keyword>
<keyword evidence="6 12" id="KW-1133">Transmembrane helix</keyword>
<organism evidence="15 17">
    <name type="scientific">Colwellia hornerae</name>
    <dbReference type="NCBI Taxonomy" id="89402"/>
    <lineage>
        <taxon>Bacteria</taxon>
        <taxon>Pseudomonadati</taxon>
        <taxon>Pseudomonadota</taxon>
        <taxon>Gammaproteobacteria</taxon>
        <taxon>Alteromonadales</taxon>
        <taxon>Colwelliaceae</taxon>
        <taxon>Colwellia</taxon>
    </lineage>
</organism>
<gene>
    <name evidence="14" type="ORF">ESZ26_10770</name>
    <name evidence="15" type="ORF">ESZ27_07705</name>
</gene>
<feature type="transmembrane region" description="Helical" evidence="12">
    <location>
        <begin position="20"/>
        <end position="38"/>
    </location>
</feature>
<evidence type="ECO:0000256" key="2">
    <source>
        <dbReference type="ARBA" id="ARBA00022475"/>
    </source>
</evidence>
<evidence type="ECO:0000256" key="1">
    <source>
        <dbReference type="ARBA" id="ARBA00004651"/>
    </source>
</evidence>
<dbReference type="Gene3D" id="1.10.287.950">
    <property type="entry name" value="Methyl-accepting chemotaxis protein"/>
    <property type="match status" value="1"/>
</dbReference>
<accession>A0A5C6QGS2</accession>
<evidence type="ECO:0000313" key="15">
    <source>
        <dbReference type="EMBL" id="TWX68215.1"/>
    </source>
</evidence>
<evidence type="ECO:0000313" key="16">
    <source>
        <dbReference type="Proteomes" id="UP000321525"/>
    </source>
</evidence>
<evidence type="ECO:0000259" key="13">
    <source>
        <dbReference type="PROSITE" id="PS50111"/>
    </source>
</evidence>
<reference evidence="15 17" key="1">
    <citation type="submission" date="2019-07" db="EMBL/GenBank/DDBJ databases">
        <title>Genomes of sea-ice associated Colwellia species.</title>
        <authorList>
            <person name="Bowman J.P."/>
        </authorList>
    </citation>
    <scope>NUCLEOTIDE SEQUENCE [LARGE SCALE GENOMIC DNA]</scope>
    <source>
        <strain evidence="14 16">ACAM 607</strain>
        <strain evidence="15 17">IC036</strain>
    </source>
</reference>
<dbReference type="OrthoDB" id="369661at2"/>
<feature type="domain" description="Methyl-accepting transducer" evidence="13">
    <location>
        <begin position="169"/>
        <end position="359"/>
    </location>
</feature>
<keyword evidence="2" id="KW-1003">Cell membrane</keyword>
<feature type="coiled-coil region" evidence="10">
    <location>
        <begin position="362"/>
        <end position="389"/>
    </location>
</feature>
<keyword evidence="7 12" id="KW-0472">Membrane</keyword>
<keyword evidence="4" id="KW-0145">Chemotaxis</keyword>
<dbReference type="Proteomes" id="UP000321525">
    <property type="component" value="Unassembled WGS sequence"/>
</dbReference>
<keyword evidence="10" id="KW-0175">Coiled coil</keyword>
<feature type="region of interest" description="Disordered" evidence="11">
    <location>
        <begin position="392"/>
        <end position="412"/>
    </location>
</feature>
<evidence type="ECO:0000256" key="8">
    <source>
        <dbReference type="ARBA" id="ARBA00023224"/>
    </source>
</evidence>
<dbReference type="GO" id="GO:0007165">
    <property type="term" value="P:signal transduction"/>
    <property type="evidence" value="ECO:0007669"/>
    <property type="project" value="UniProtKB-KW"/>
</dbReference>
<dbReference type="SMART" id="SM00283">
    <property type="entry name" value="MA"/>
    <property type="match status" value="1"/>
</dbReference>
<evidence type="ECO:0000256" key="5">
    <source>
        <dbReference type="ARBA" id="ARBA00022692"/>
    </source>
</evidence>
<evidence type="ECO:0000313" key="17">
    <source>
        <dbReference type="Proteomes" id="UP000321917"/>
    </source>
</evidence>
<evidence type="ECO:0000256" key="12">
    <source>
        <dbReference type="SAM" id="Phobius"/>
    </source>
</evidence>
<dbReference type="PANTHER" id="PTHR32089">
    <property type="entry name" value="METHYL-ACCEPTING CHEMOTAXIS PROTEIN MCPB"/>
    <property type="match status" value="1"/>
</dbReference>
<comment type="subcellular location">
    <subcellularLocation>
        <location evidence="1">Cell membrane</location>
        <topology evidence="1">Multi-pass membrane protein</topology>
    </subcellularLocation>
</comment>
<evidence type="ECO:0000256" key="7">
    <source>
        <dbReference type="ARBA" id="ARBA00023136"/>
    </source>
</evidence>
<evidence type="ECO:0000256" key="10">
    <source>
        <dbReference type="SAM" id="Coils"/>
    </source>
</evidence>
<dbReference type="EMBL" id="VOLR01000013">
    <property type="protein sequence ID" value="TWX59187.1"/>
    <property type="molecule type" value="Genomic_DNA"/>
</dbReference>
<dbReference type="InterPro" id="IPR004089">
    <property type="entry name" value="MCPsignal_dom"/>
</dbReference>
<dbReference type="Proteomes" id="UP000321917">
    <property type="component" value="Unassembled WGS sequence"/>
</dbReference>
<dbReference type="SUPFAM" id="SSF58104">
    <property type="entry name" value="Methyl-accepting chemotaxis protein (MCP) signaling domain"/>
    <property type="match status" value="1"/>
</dbReference>
<evidence type="ECO:0000256" key="4">
    <source>
        <dbReference type="ARBA" id="ARBA00022500"/>
    </source>
</evidence>
<evidence type="ECO:0000313" key="14">
    <source>
        <dbReference type="EMBL" id="TWX59187.1"/>
    </source>
</evidence>
<dbReference type="GO" id="GO:0006935">
    <property type="term" value="P:chemotaxis"/>
    <property type="evidence" value="ECO:0007669"/>
    <property type="project" value="UniProtKB-KW"/>
</dbReference>
<evidence type="ECO:0000256" key="6">
    <source>
        <dbReference type="ARBA" id="ARBA00022989"/>
    </source>
</evidence>
<keyword evidence="16" id="KW-1185">Reference proteome</keyword>
<dbReference type="PROSITE" id="PS50111">
    <property type="entry name" value="CHEMOTAXIS_TRANSDUC_2"/>
    <property type="match status" value="1"/>
</dbReference>
<feature type="compositionally biased region" description="Polar residues" evidence="11">
    <location>
        <begin position="392"/>
        <end position="404"/>
    </location>
</feature>
<protein>
    <submittedName>
        <fullName evidence="15">Chemotaxis protein</fullName>
    </submittedName>
</protein>
<proteinExistence type="predicted"/>
<sequence>MLHLIERRLKRLFMKNKPILLLRSGLVIVGVILIDLLFFQMSYLSITLALLLSIVLTMLYQNHNASLITLMANDTKNSKVRNENSNEQEIKITLTKIASLLSQQMTIVDTEVDRASTLIQEATTGIADSFKYLKSLSDEQQVMLNTAIGNHRGAVDEEGTTIESFVHDSSETLDDFVQVIITTSKQSLEAMSFTDEMSKQLDGIFNLLGQVESLASQTNLLALNAAIEAARAGDAGRGFAVVANEVRALSVNSTELNNNIREEISSAQNIINKLRSSVQTMASADMTATLEAKSRVSVMVEHVGESNLQTNVIVEELAGLSPKIAETVAMGIRALQFEDLTRQALSTLKNNTETITALNQILMEFESDNSNTNQELQTLQHQCQRLIDQSHYQNEQRSVSQSSMDEGDIELF</sequence>
<evidence type="ECO:0000256" key="9">
    <source>
        <dbReference type="PROSITE-ProRule" id="PRU00284"/>
    </source>
</evidence>